<dbReference type="EMBL" id="ML212881">
    <property type="protein sequence ID" value="TFK78026.1"/>
    <property type="molecule type" value="Genomic_DNA"/>
</dbReference>
<dbReference type="AlphaFoldDB" id="A0A5C3NKL0"/>
<dbReference type="EMBL" id="ML211960">
    <property type="protein sequence ID" value="TFK79686.1"/>
    <property type="molecule type" value="Genomic_DNA"/>
</dbReference>
<evidence type="ECO:0000313" key="6">
    <source>
        <dbReference type="Proteomes" id="UP000308197"/>
    </source>
</evidence>
<protein>
    <submittedName>
        <fullName evidence="2">Uncharacterized protein</fullName>
    </submittedName>
</protein>
<evidence type="ECO:0000313" key="3">
    <source>
        <dbReference type="EMBL" id="TFK79686.1"/>
    </source>
</evidence>
<organism evidence="2 6">
    <name type="scientific">Polyporus arcularius HHB13444</name>
    <dbReference type="NCBI Taxonomy" id="1314778"/>
    <lineage>
        <taxon>Eukaryota</taxon>
        <taxon>Fungi</taxon>
        <taxon>Dikarya</taxon>
        <taxon>Basidiomycota</taxon>
        <taxon>Agaricomycotina</taxon>
        <taxon>Agaricomycetes</taxon>
        <taxon>Polyporales</taxon>
        <taxon>Polyporaceae</taxon>
        <taxon>Polyporus</taxon>
    </lineage>
</organism>
<keyword evidence="6" id="KW-1185">Reference proteome</keyword>
<gene>
    <name evidence="5" type="ORF">K466DRAFT_590023</name>
    <name evidence="4" type="ORF">K466DRAFT_591412</name>
    <name evidence="3" type="ORF">K466DRAFT_592263</name>
    <name evidence="2" type="ORF">K466DRAFT_592931</name>
</gene>
<reference evidence="2 6" key="1">
    <citation type="journal article" date="2019" name="Nat. Ecol. Evol.">
        <title>Megaphylogeny resolves global patterns of mushroom evolution.</title>
        <authorList>
            <person name="Varga T."/>
            <person name="Krizsan K."/>
            <person name="Foldi C."/>
            <person name="Dima B."/>
            <person name="Sanchez-Garcia M."/>
            <person name="Sanchez-Ramirez S."/>
            <person name="Szollosi G.J."/>
            <person name="Szarkandi J.G."/>
            <person name="Papp V."/>
            <person name="Albert L."/>
            <person name="Andreopoulos W."/>
            <person name="Angelini C."/>
            <person name="Antonin V."/>
            <person name="Barry K.W."/>
            <person name="Bougher N.L."/>
            <person name="Buchanan P."/>
            <person name="Buyck B."/>
            <person name="Bense V."/>
            <person name="Catcheside P."/>
            <person name="Chovatia M."/>
            <person name="Cooper J."/>
            <person name="Damon W."/>
            <person name="Desjardin D."/>
            <person name="Finy P."/>
            <person name="Geml J."/>
            <person name="Haridas S."/>
            <person name="Hughes K."/>
            <person name="Justo A."/>
            <person name="Karasinski D."/>
            <person name="Kautmanova I."/>
            <person name="Kiss B."/>
            <person name="Kocsube S."/>
            <person name="Kotiranta H."/>
            <person name="LaButti K.M."/>
            <person name="Lechner B.E."/>
            <person name="Liimatainen K."/>
            <person name="Lipzen A."/>
            <person name="Lukacs Z."/>
            <person name="Mihaltcheva S."/>
            <person name="Morgado L.N."/>
            <person name="Niskanen T."/>
            <person name="Noordeloos M.E."/>
            <person name="Ohm R.A."/>
            <person name="Ortiz-Santana B."/>
            <person name="Ovrebo C."/>
            <person name="Racz N."/>
            <person name="Riley R."/>
            <person name="Savchenko A."/>
            <person name="Shiryaev A."/>
            <person name="Soop K."/>
            <person name="Spirin V."/>
            <person name="Szebenyi C."/>
            <person name="Tomsovsky M."/>
            <person name="Tulloss R.E."/>
            <person name="Uehling J."/>
            <person name="Grigoriev I.V."/>
            <person name="Vagvolgyi C."/>
            <person name="Papp T."/>
            <person name="Martin F.M."/>
            <person name="Miettinen O."/>
            <person name="Hibbett D.S."/>
            <person name="Nagy L.G."/>
        </authorList>
    </citation>
    <scope>NUCLEOTIDE SEQUENCE [LARGE SCALE GENOMIC DNA]</scope>
    <source>
        <strain evidence="2 6">HHB13444</strain>
    </source>
</reference>
<accession>A0A5C3NKL0</accession>
<evidence type="ECO:0000313" key="4">
    <source>
        <dbReference type="EMBL" id="TFK81193.1"/>
    </source>
</evidence>
<dbReference type="Proteomes" id="UP000308197">
    <property type="component" value="Unassembled WGS sequence"/>
</dbReference>
<sequence length="52" mass="5388">MSDRSYSPRVPAHEPSEPPQFAIFQVTSHSSEAAAQAGPSPGLGLSRPEGPA</sequence>
<feature type="region of interest" description="Disordered" evidence="1">
    <location>
        <begin position="28"/>
        <end position="52"/>
    </location>
</feature>
<evidence type="ECO:0000313" key="5">
    <source>
        <dbReference type="EMBL" id="TFK83072.1"/>
    </source>
</evidence>
<dbReference type="EMBL" id="ML211641">
    <property type="protein sequence ID" value="TFK81193.1"/>
    <property type="molecule type" value="Genomic_DNA"/>
</dbReference>
<evidence type="ECO:0000256" key="1">
    <source>
        <dbReference type="SAM" id="MobiDB-lite"/>
    </source>
</evidence>
<dbReference type="EMBL" id="ML211423">
    <property type="protein sequence ID" value="TFK83072.1"/>
    <property type="molecule type" value="Genomic_DNA"/>
</dbReference>
<proteinExistence type="predicted"/>
<feature type="region of interest" description="Disordered" evidence="1">
    <location>
        <begin position="1"/>
        <end position="20"/>
    </location>
</feature>
<name>A0A5C3NKL0_9APHY</name>
<evidence type="ECO:0000313" key="2">
    <source>
        <dbReference type="EMBL" id="TFK78026.1"/>
    </source>
</evidence>